<gene>
    <name evidence="1" type="ORF">UFOPK2872_00974</name>
    <name evidence="2" type="ORF">UFOPK4000_00370</name>
</gene>
<evidence type="ECO:0000313" key="2">
    <source>
        <dbReference type="EMBL" id="CAB4985461.1"/>
    </source>
</evidence>
<evidence type="ECO:0000313" key="1">
    <source>
        <dbReference type="EMBL" id="CAB4767746.1"/>
    </source>
</evidence>
<accession>A0A6J6V7X2</accession>
<organism evidence="1">
    <name type="scientific">freshwater metagenome</name>
    <dbReference type="NCBI Taxonomy" id="449393"/>
    <lineage>
        <taxon>unclassified sequences</taxon>
        <taxon>metagenomes</taxon>
        <taxon>ecological metagenomes</taxon>
    </lineage>
</organism>
<dbReference type="EMBL" id="CAFBOT010000041">
    <property type="protein sequence ID" value="CAB4985461.1"/>
    <property type="molecule type" value="Genomic_DNA"/>
</dbReference>
<sequence>MSSLLFIGMLIVLMRLTRRGSGYWESKDGKRCICRMQLMDDEGNWKRVRIVADFGANAVIVTARGRNSTAYLGAWRVIGYAHQTRRADVDDTEKVFALAHSSNEDNLAMLRLPTGSKCAAVLADRITR</sequence>
<proteinExistence type="predicted"/>
<dbReference type="AlphaFoldDB" id="A0A6J6V7X2"/>
<dbReference type="EMBL" id="CAEZZM010000127">
    <property type="protein sequence ID" value="CAB4767746.1"/>
    <property type="molecule type" value="Genomic_DNA"/>
</dbReference>
<name>A0A6J6V7X2_9ZZZZ</name>
<protein>
    <submittedName>
        <fullName evidence="1">Unannotated protein</fullName>
    </submittedName>
</protein>
<reference evidence="1" key="1">
    <citation type="submission" date="2020-05" db="EMBL/GenBank/DDBJ databases">
        <authorList>
            <person name="Chiriac C."/>
            <person name="Salcher M."/>
            <person name="Ghai R."/>
            <person name="Kavagutti S V."/>
        </authorList>
    </citation>
    <scope>NUCLEOTIDE SEQUENCE</scope>
</reference>